<sequence length="227" mass="25441">SITHSLVAPMTRAVNQLLARRRRGANTDAFNAKPPKFSVRCCRLTSQNIVVLFLLCNNIMYACGTVVIYNSNEHWIARSFFILSFIINCVALFGVWTRRPGPVLPCYIVYMFTFIVNCVMAGTLIVVTLRVDYEHVAVLVGQKTDLEHELARMVVRFVGYCCMCSSFLSLAYLWVLCAALATIRQEYGRDEQVMDAALARTGQGHGRDQRKRRGGVHPSAPPACDDV</sequence>
<reference evidence="3" key="1">
    <citation type="submission" date="2023-10" db="EMBL/GenBank/DDBJ databases">
        <title>Genome assembly of Pristionchus species.</title>
        <authorList>
            <person name="Yoshida K."/>
            <person name="Sommer R.J."/>
        </authorList>
    </citation>
    <scope>NUCLEOTIDE SEQUENCE</scope>
    <source>
        <strain evidence="3">RS5133</strain>
    </source>
</reference>
<gene>
    <name evidence="3" type="ORF">PFISCL1PPCAC_7689</name>
</gene>
<dbReference type="AlphaFoldDB" id="A0AAV5VE12"/>
<accession>A0AAV5VE12</accession>
<protein>
    <submittedName>
        <fullName evidence="3">Uncharacterized protein</fullName>
    </submittedName>
</protein>
<feature type="transmembrane region" description="Helical" evidence="2">
    <location>
        <begin position="49"/>
        <end position="69"/>
    </location>
</feature>
<evidence type="ECO:0000256" key="1">
    <source>
        <dbReference type="SAM" id="MobiDB-lite"/>
    </source>
</evidence>
<evidence type="ECO:0000256" key="2">
    <source>
        <dbReference type="SAM" id="Phobius"/>
    </source>
</evidence>
<feature type="transmembrane region" description="Helical" evidence="2">
    <location>
        <begin position="157"/>
        <end position="181"/>
    </location>
</feature>
<feature type="transmembrane region" description="Helical" evidence="2">
    <location>
        <begin position="108"/>
        <end position="129"/>
    </location>
</feature>
<organism evidence="3 4">
    <name type="scientific">Pristionchus fissidentatus</name>
    <dbReference type="NCBI Taxonomy" id="1538716"/>
    <lineage>
        <taxon>Eukaryota</taxon>
        <taxon>Metazoa</taxon>
        <taxon>Ecdysozoa</taxon>
        <taxon>Nematoda</taxon>
        <taxon>Chromadorea</taxon>
        <taxon>Rhabditida</taxon>
        <taxon>Rhabditina</taxon>
        <taxon>Diplogasteromorpha</taxon>
        <taxon>Diplogasteroidea</taxon>
        <taxon>Neodiplogasteridae</taxon>
        <taxon>Pristionchus</taxon>
    </lineage>
</organism>
<keyword evidence="4" id="KW-1185">Reference proteome</keyword>
<evidence type="ECO:0000313" key="3">
    <source>
        <dbReference type="EMBL" id="GMT16392.1"/>
    </source>
</evidence>
<keyword evidence="2" id="KW-0812">Transmembrane</keyword>
<proteinExistence type="predicted"/>
<name>A0AAV5VE12_9BILA</name>
<keyword evidence="2" id="KW-0472">Membrane</keyword>
<dbReference type="EMBL" id="BTSY01000002">
    <property type="protein sequence ID" value="GMT16392.1"/>
    <property type="molecule type" value="Genomic_DNA"/>
</dbReference>
<feature type="non-terminal residue" evidence="3">
    <location>
        <position position="1"/>
    </location>
</feature>
<evidence type="ECO:0000313" key="4">
    <source>
        <dbReference type="Proteomes" id="UP001432322"/>
    </source>
</evidence>
<keyword evidence="2" id="KW-1133">Transmembrane helix</keyword>
<dbReference type="Proteomes" id="UP001432322">
    <property type="component" value="Unassembled WGS sequence"/>
</dbReference>
<comment type="caution">
    <text evidence="3">The sequence shown here is derived from an EMBL/GenBank/DDBJ whole genome shotgun (WGS) entry which is preliminary data.</text>
</comment>
<feature type="transmembrane region" description="Helical" evidence="2">
    <location>
        <begin position="75"/>
        <end position="96"/>
    </location>
</feature>
<feature type="region of interest" description="Disordered" evidence="1">
    <location>
        <begin position="200"/>
        <end position="227"/>
    </location>
</feature>